<dbReference type="GO" id="GO:0043190">
    <property type="term" value="C:ATP-binding cassette (ABC) transporter complex"/>
    <property type="evidence" value="ECO:0007669"/>
    <property type="project" value="InterPro"/>
</dbReference>
<evidence type="ECO:0000256" key="9">
    <source>
        <dbReference type="ARBA" id="ARBA00023136"/>
    </source>
</evidence>
<dbReference type="InterPro" id="IPR047817">
    <property type="entry name" value="ABC2_TM_bact-type"/>
</dbReference>
<dbReference type="GO" id="GO:0140359">
    <property type="term" value="F:ABC-type transporter activity"/>
    <property type="evidence" value="ECO:0007669"/>
    <property type="project" value="InterPro"/>
</dbReference>
<dbReference type="Pfam" id="PF01061">
    <property type="entry name" value="ABC2_membrane"/>
    <property type="match status" value="1"/>
</dbReference>
<keyword evidence="13" id="KW-1185">Reference proteome</keyword>
<dbReference type="RefSeq" id="WP_092870019.1">
    <property type="nucleotide sequence ID" value="NZ_FOJY01000002.1"/>
</dbReference>
<dbReference type="PANTHER" id="PTHR30413:SF10">
    <property type="entry name" value="CAPSULE POLYSACCHARIDE EXPORT INNER-MEMBRANE PROTEIN CTRC"/>
    <property type="match status" value="1"/>
</dbReference>
<name>A0A1I0VLX0_9FIRM</name>
<keyword evidence="8 10" id="KW-1133">Transmembrane helix</keyword>
<reference evidence="12 13" key="1">
    <citation type="submission" date="2016-10" db="EMBL/GenBank/DDBJ databases">
        <authorList>
            <person name="de Groot N.N."/>
        </authorList>
    </citation>
    <scope>NUCLEOTIDE SEQUENCE [LARGE SCALE GENOMIC DNA]</scope>
    <source>
        <strain evidence="12 13">DSM 5522</strain>
    </source>
</reference>
<evidence type="ECO:0000256" key="3">
    <source>
        <dbReference type="ARBA" id="ARBA00022448"/>
    </source>
</evidence>
<dbReference type="PANTHER" id="PTHR30413">
    <property type="entry name" value="INNER MEMBRANE TRANSPORT PERMEASE"/>
    <property type="match status" value="1"/>
</dbReference>
<keyword evidence="4 10" id="KW-1003">Cell membrane</keyword>
<dbReference type="PROSITE" id="PS51012">
    <property type="entry name" value="ABC_TM2"/>
    <property type="match status" value="1"/>
</dbReference>
<dbReference type="PRINTS" id="PR00164">
    <property type="entry name" value="ABC2TRNSPORT"/>
</dbReference>
<dbReference type="InterPro" id="IPR013525">
    <property type="entry name" value="ABC2_TM"/>
</dbReference>
<keyword evidence="6 10" id="KW-0812">Transmembrane</keyword>
<dbReference type="InterPro" id="IPR000412">
    <property type="entry name" value="ABC_2_transport"/>
</dbReference>
<evidence type="ECO:0000313" key="12">
    <source>
        <dbReference type="EMBL" id="SFA76586.1"/>
    </source>
</evidence>
<evidence type="ECO:0000256" key="1">
    <source>
        <dbReference type="ARBA" id="ARBA00004651"/>
    </source>
</evidence>
<evidence type="ECO:0000256" key="4">
    <source>
        <dbReference type="ARBA" id="ARBA00022475"/>
    </source>
</evidence>
<keyword evidence="9 10" id="KW-0472">Membrane</keyword>
<feature type="transmembrane region" description="Helical" evidence="10">
    <location>
        <begin position="67"/>
        <end position="92"/>
    </location>
</feature>
<dbReference type="OrthoDB" id="9786910at2"/>
<feature type="transmembrane region" description="Helical" evidence="10">
    <location>
        <begin position="230"/>
        <end position="250"/>
    </location>
</feature>
<evidence type="ECO:0000313" key="13">
    <source>
        <dbReference type="Proteomes" id="UP000198838"/>
    </source>
</evidence>
<evidence type="ECO:0000256" key="6">
    <source>
        <dbReference type="ARBA" id="ARBA00022692"/>
    </source>
</evidence>
<dbReference type="STRING" id="1120918.SAMN05216249_10250"/>
<organism evidence="12 13">
    <name type="scientific">Acetitomaculum ruminis DSM 5522</name>
    <dbReference type="NCBI Taxonomy" id="1120918"/>
    <lineage>
        <taxon>Bacteria</taxon>
        <taxon>Bacillati</taxon>
        <taxon>Bacillota</taxon>
        <taxon>Clostridia</taxon>
        <taxon>Lachnospirales</taxon>
        <taxon>Lachnospiraceae</taxon>
        <taxon>Acetitomaculum</taxon>
    </lineage>
</organism>
<keyword evidence="7" id="KW-0972">Capsule biogenesis/degradation</keyword>
<dbReference type="EMBL" id="FOJY01000002">
    <property type="protein sequence ID" value="SFA76586.1"/>
    <property type="molecule type" value="Genomic_DNA"/>
</dbReference>
<keyword evidence="5" id="KW-0762">Sugar transport</keyword>
<evidence type="ECO:0000256" key="2">
    <source>
        <dbReference type="ARBA" id="ARBA00007783"/>
    </source>
</evidence>
<dbReference type="Proteomes" id="UP000198838">
    <property type="component" value="Unassembled WGS sequence"/>
</dbReference>
<protein>
    <recommendedName>
        <fullName evidence="10">Transport permease protein</fullName>
    </recommendedName>
</protein>
<comment type="similarity">
    <text evidence="2 10">Belongs to the ABC-2 integral membrane protein family.</text>
</comment>
<comment type="subcellular location">
    <subcellularLocation>
        <location evidence="1 10">Cell membrane</location>
        <topology evidence="1 10">Multi-pass membrane protein</topology>
    </subcellularLocation>
</comment>
<evidence type="ECO:0000256" key="7">
    <source>
        <dbReference type="ARBA" id="ARBA00022903"/>
    </source>
</evidence>
<dbReference type="PIRSF" id="PIRSF006648">
    <property type="entry name" value="DrrB"/>
    <property type="match status" value="1"/>
</dbReference>
<evidence type="ECO:0000256" key="8">
    <source>
        <dbReference type="ARBA" id="ARBA00022989"/>
    </source>
</evidence>
<gene>
    <name evidence="12" type="ORF">SAMN05216249_10250</name>
</gene>
<dbReference type="GO" id="GO:0015920">
    <property type="term" value="P:lipopolysaccharide transport"/>
    <property type="evidence" value="ECO:0007669"/>
    <property type="project" value="TreeGrafter"/>
</dbReference>
<feature type="transmembrane region" description="Helical" evidence="10">
    <location>
        <begin position="34"/>
        <end position="55"/>
    </location>
</feature>
<dbReference type="AlphaFoldDB" id="A0A1I0VLX0"/>
<keyword evidence="3 10" id="KW-0813">Transport</keyword>
<evidence type="ECO:0000256" key="5">
    <source>
        <dbReference type="ARBA" id="ARBA00022597"/>
    </source>
</evidence>
<feature type="transmembrane region" description="Helical" evidence="10">
    <location>
        <begin position="113"/>
        <end position="136"/>
    </location>
</feature>
<evidence type="ECO:0000256" key="10">
    <source>
        <dbReference type="RuleBase" id="RU361157"/>
    </source>
</evidence>
<feature type="transmembrane region" description="Helical" evidence="10">
    <location>
        <begin position="175"/>
        <end position="194"/>
    </location>
</feature>
<feature type="domain" description="ABC transmembrane type-2" evidence="11">
    <location>
        <begin position="35"/>
        <end position="253"/>
    </location>
</feature>
<proteinExistence type="inferred from homology"/>
<sequence length="261" mass="30914">MDSNINSMSNIKQHFFTIKELTAREIKRKYARSYLGIFWSMLHPLLYMVLMSMIFSTMYGKRHNDFALYFLTGYLIWSLFSNATKTSMTALWDNKAFFARFKQPKYLFVFSRIYTAFVNFLFSCIAYIIVTLFFGVKFSPSFFMIFADVFLCMLFIIGLSMILSLKYIDKRDIKYIYTNFLYLLIHLVGLYYPMEILPENVRNFVNLIPVYLYIKTARECILEGVIPDEITIISLVAWSLGVLFLGMIYYKSHEEKILKKL</sequence>
<evidence type="ECO:0000259" key="11">
    <source>
        <dbReference type="PROSITE" id="PS51012"/>
    </source>
</evidence>
<feature type="transmembrane region" description="Helical" evidence="10">
    <location>
        <begin position="142"/>
        <end position="163"/>
    </location>
</feature>
<accession>A0A1I0VLX0</accession>